<accession>A0A3N1ZWZ5</accession>
<feature type="region of interest" description="Disordered" evidence="1">
    <location>
        <begin position="30"/>
        <end position="79"/>
    </location>
</feature>
<sequence length="213" mass="21743">MATTAVLATGAACAAQAATAAGDARCGDSAATRKAPARPAGPVRKATVTKPTTQHRKSVARKSVALRSSRVTASPAAGTTPARTVVSTASTSAVTYAASTTVSASGLSGNAVKVAKAVNANFPQITSIGGLRSGASAQDHGTGHAVDLMTANKATGGQIAAYMKEHASELGIKYVIWRQHIWSVQRADEDWRPMADRGSATANHFDHVHVSVN</sequence>
<proteinExistence type="predicted"/>
<keyword evidence="2" id="KW-0732">Signal</keyword>
<reference evidence="4 5" key="1">
    <citation type="submission" date="2018-11" db="EMBL/GenBank/DDBJ databases">
        <title>Sequencing the genomes of 1000 actinobacteria strains.</title>
        <authorList>
            <person name="Klenk H.-P."/>
        </authorList>
    </citation>
    <scope>NUCLEOTIDE SEQUENCE [LARGE SCALE GENOMIC DNA]</scope>
    <source>
        <strain evidence="4 5">DSM 10546</strain>
    </source>
</reference>
<evidence type="ECO:0000256" key="2">
    <source>
        <dbReference type="SAM" id="SignalP"/>
    </source>
</evidence>
<dbReference type="AlphaFoldDB" id="A0A3N1ZWZ5"/>
<feature type="chain" id="PRO_5018247220" description="ARB-07466-like C-terminal domain-containing protein" evidence="2">
    <location>
        <begin position="18"/>
        <end position="213"/>
    </location>
</feature>
<dbReference type="Proteomes" id="UP000275749">
    <property type="component" value="Unassembled WGS sequence"/>
</dbReference>
<feature type="domain" description="ARB-07466-like C-terminal" evidence="3">
    <location>
        <begin position="105"/>
        <end position="205"/>
    </location>
</feature>
<evidence type="ECO:0000313" key="4">
    <source>
        <dbReference type="EMBL" id="ROR55374.1"/>
    </source>
</evidence>
<organism evidence="4 5">
    <name type="scientific">Luteococcus japonicus</name>
    <dbReference type="NCBI Taxonomy" id="33984"/>
    <lineage>
        <taxon>Bacteria</taxon>
        <taxon>Bacillati</taxon>
        <taxon>Actinomycetota</taxon>
        <taxon>Actinomycetes</taxon>
        <taxon>Propionibacteriales</taxon>
        <taxon>Propionibacteriaceae</taxon>
        <taxon>Luteococcus</taxon>
    </lineage>
</organism>
<feature type="signal peptide" evidence="2">
    <location>
        <begin position="1"/>
        <end position="17"/>
    </location>
</feature>
<gene>
    <name evidence="4" type="ORF">EDD41_2638</name>
</gene>
<dbReference type="InterPro" id="IPR058593">
    <property type="entry name" value="ARB_07466-like_C"/>
</dbReference>
<evidence type="ECO:0000259" key="3">
    <source>
        <dbReference type="Pfam" id="PF26571"/>
    </source>
</evidence>
<dbReference type="Pfam" id="PF26571">
    <property type="entry name" value="VldE"/>
    <property type="match status" value="1"/>
</dbReference>
<evidence type="ECO:0000313" key="5">
    <source>
        <dbReference type="Proteomes" id="UP000275749"/>
    </source>
</evidence>
<dbReference type="EMBL" id="RKHG01000001">
    <property type="protein sequence ID" value="ROR55374.1"/>
    <property type="molecule type" value="Genomic_DNA"/>
</dbReference>
<protein>
    <recommendedName>
        <fullName evidence="3">ARB-07466-like C-terminal domain-containing protein</fullName>
    </recommendedName>
</protein>
<comment type="caution">
    <text evidence="4">The sequence shown here is derived from an EMBL/GenBank/DDBJ whole genome shotgun (WGS) entry which is preliminary data.</text>
</comment>
<name>A0A3N1ZWZ5_9ACTN</name>
<evidence type="ECO:0000256" key="1">
    <source>
        <dbReference type="SAM" id="MobiDB-lite"/>
    </source>
</evidence>